<dbReference type="AlphaFoldDB" id="A0A1T2KZY0"/>
<keyword evidence="3" id="KW-1185">Reference proteome</keyword>
<reference evidence="2 3" key="1">
    <citation type="submission" date="2016-11" db="EMBL/GenBank/DDBJ databases">
        <title>Mixed transmission modes and dynamic genome evolution in an obligate animal-bacterial symbiosis.</title>
        <authorList>
            <person name="Russell S.L."/>
            <person name="Corbett-Detig R.B."/>
            <person name="Cavanaugh C.M."/>
        </authorList>
    </citation>
    <scope>NUCLEOTIDE SEQUENCE [LARGE SCALE GENOMIC DNA]</scope>
    <source>
        <strain evidence="2">Sveles-Q1</strain>
    </source>
</reference>
<organism evidence="2 3">
    <name type="scientific">Solemya pervernicosa gill symbiont</name>
    <dbReference type="NCBI Taxonomy" id="642797"/>
    <lineage>
        <taxon>Bacteria</taxon>
        <taxon>Pseudomonadati</taxon>
        <taxon>Pseudomonadota</taxon>
        <taxon>Gammaproteobacteria</taxon>
        <taxon>sulfur-oxidizing symbionts</taxon>
    </lineage>
</organism>
<gene>
    <name evidence="2" type="ORF">BOW53_15735</name>
</gene>
<feature type="domain" description="Calcineurin" evidence="1">
    <location>
        <begin position="66"/>
        <end position="121"/>
    </location>
</feature>
<protein>
    <recommendedName>
        <fullName evidence="1">Calcineurin domain-containing protein</fullName>
    </recommendedName>
</protein>
<dbReference type="Proteomes" id="UP000191110">
    <property type="component" value="Unassembled WGS sequence"/>
</dbReference>
<evidence type="ECO:0000259" key="1">
    <source>
        <dbReference type="Pfam" id="PF24408"/>
    </source>
</evidence>
<accession>A0A1T2KZY0</accession>
<evidence type="ECO:0000313" key="2">
    <source>
        <dbReference type="EMBL" id="OOZ38398.1"/>
    </source>
</evidence>
<comment type="caution">
    <text evidence="2">The sequence shown here is derived from an EMBL/GenBank/DDBJ whole genome shotgun (WGS) entry which is preliminary data.</text>
</comment>
<sequence length="214" mass="24002">MVTVFGSGSFSALLNEMGTYTRNLFHVLEIDDAQGAKRGWVNSWEFGLGNGWQRSTHQSAGFPFHSGFGVDDVDDVTREIALIVDNLGDEFVYGEDIFSTNDSLYYLTPIDAKELMGKLHENHGMKLVLNEDGSLEGVGKIHRKKGRGDEGVFIIYGYKCKTFNARRGGRNIHSCAPVYSAYKEISLDFIRAAWLRKNNSIEDAYKTSNKLVEK</sequence>
<name>A0A1T2KZY0_9GAMM</name>
<dbReference type="InterPro" id="IPR057846">
    <property type="entry name" value="wHTH-Calcineurin_assc"/>
</dbReference>
<dbReference type="EMBL" id="MPRL01000095">
    <property type="protein sequence ID" value="OOZ38398.1"/>
    <property type="molecule type" value="Genomic_DNA"/>
</dbReference>
<proteinExistence type="predicted"/>
<dbReference type="RefSeq" id="WP_078485037.1">
    <property type="nucleotide sequence ID" value="NZ_MPRL01000095.1"/>
</dbReference>
<dbReference type="Pfam" id="PF24408">
    <property type="entry name" value="wHTH-Calcineurin_assc"/>
    <property type="match status" value="1"/>
</dbReference>
<evidence type="ECO:0000313" key="3">
    <source>
        <dbReference type="Proteomes" id="UP000191110"/>
    </source>
</evidence>